<dbReference type="AlphaFoldDB" id="A0A822YNR3"/>
<gene>
    <name evidence="1" type="ORF">HUJ06_011486</name>
</gene>
<accession>A0A822YNR3</accession>
<dbReference type="EMBL" id="DUZY01000003">
    <property type="protein sequence ID" value="DAD32635.1"/>
    <property type="molecule type" value="Genomic_DNA"/>
</dbReference>
<dbReference type="Proteomes" id="UP000607653">
    <property type="component" value="Unassembled WGS sequence"/>
</dbReference>
<evidence type="ECO:0000313" key="1">
    <source>
        <dbReference type="EMBL" id="DAD32635.1"/>
    </source>
</evidence>
<protein>
    <submittedName>
        <fullName evidence="1">Uncharacterized protein</fullName>
    </submittedName>
</protein>
<evidence type="ECO:0000313" key="2">
    <source>
        <dbReference type="Proteomes" id="UP000607653"/>
    </source>
</evidence>
<reference evidence="1 2" key="1">
    <citation type="journal article" date="2020" name="Mol. Biol. Evol.">
        <title>Distinct Expression and Methylation Patterns for Genes with Different Fates following a Single Whole-Genome Duplication in Flowering Plants.</title>
        <authorList>
            <person name="Shi T."/>
            <person name="Rahmani R.S."/>
            <person name="Gugger P.F."/>
            <person name="Wang M."/>
            <person name="Li H."/>
            <person name="Zhang Y."/>
            <person name="Li Z."/>
            <person name="Wang Q."/>
            <person name="Van de Peer Y."/>
            <person name="Marchal K."/>
            <person name="Chen J."/>
        </authorList>
    </citation>
    <scope>NUCLEOTIDE SEQUENCE [LARGE SCALE GENOMIC DNA]</scope>
    <source>
        <tissue evidence="1">Leaf</tissue>
    </source>
</reference>
<keyword evidence="2" id="KW-1185">Reference proteome</keyword>
<sequence length="47" mass="5663">MYENVNNIWRKSTSFSSFQIINVKAKYTTNTCMHVQMHKYIYLSIVE</sequence>
<proteinExistence type="predicted"/>
<organism evidence="1 2">
    <name type="scientific">Nelumbo nucifera</name>
    <name type="common">Sacred lotus</name>
    <dbReference type="NCBI Taxonomy" id="4432"/>
    <lineage>
        <taxon>Eukaryota</taxon>
        <taxon>Viridiplantae</taxon>
        <taxon>Streptophyta</taxon>
        <taxon>Embryophyta</taxon>
        <taxon>Tracheophyta</taxon>
        <taxon>Spermatophyta</taxon>
        <taxon>Magnoliopsida</taxon>
        <taxon>Proteales</taxon>
        <taxon>Nelumbonaceae</taxon>
        <taxon>Nelumbo</taxon>
    </lineage>
</organism>
<comment type="caution">
    <text evidence="1">The sequence shown here is derived from an EMBL/GenBank/DDBJ whole genome shotgun (WGS) entry which is preliminary data.</text>
</comment>
<name>A0A822YNR3_NELNU</name>